<dbReference type="InterPro" id="IPR027477">
    <property type="entry name" value="Succ_DH/fumarate_Rdtase_cat_sf"/>
</dbReference>
<name>A0ABV3L9B6_9RHOB</name>
<keyword evidence="2" id="KW-0285">Flavoprotein</keyword>
<dbReference type="RefSeq" id="WP_366192783.1">
    <property type="nucleotide sequence ID" value="NZ_JBFBVU010000009.1"/>
</dbReference>
<evidence type="ECO:0000256" key="1">
    <source>
        <dbReference type="ARBA" id="ARBA00001974"/>
    </source>
</evidence>
<dbReference type="Proteomes" id="UP001553161">
    <property type="component" value="Unassembled WGS sequence"/>
</dbReference>
<dbReference type="Gene3D" id="3.50.50.60">
    <property type="entry name" value="FAD/NAD(P)-binding domain"/>
    <property type="match status" value="2"/>
</dbReference>
<dbReference type="Pfam" id="PF00890">
    <property type="entry name" value="FAD_binding_2"/>
    <property type="match status" value="1"/>
</dbReference>
<evidence type="ECO:0000256" key="2">
    <source>
        <dbReference type="ARBA" id="ARBA00022630"/>
    </source>
</evidence>
<dbReference type="Gene3D" id="3.90.700.10">
    <property type="entry name" value="Succinate dehydrogenase/fumarate reductase flavoprotein, catalytic domain"/>
    <property type="match status" value="1"/>
</dbReference>
<dbReference type="SUPFAM" id="SSF51905">
    <property type="entry name" value="FAD/NAD(P)-binding domain"/>
    <property type="match status" value="1"/>
</dbReference>
<evidence type="ECO:0000313" key="6">
    <source>
        <dbReference type="Proteomes" id="UP001553161"/>
    </source>
</evidence>
<comment type="cofactor">
    <cofactor evidence="1">
        <name>FAD</name>
        <dbReference type="ChEBI" id="CHEBI:57692"/>
    </cofactor>
</comment>
<sequence>MTTEIPQSILDALTDVEMPRLAPEPPFPVTTEIDGQRLPTYRCGCVIVGSGAAGLRAAVELKRRGGDVVVVSQSAWGGTSACSGSDKQTLHTANTSDRGDDYKAMARAIRAGGAMDEDTAYIEAVGSGRAMASLQYLGLPLPQDELGGTLRYQTDHDEVGRATSCGPRTSRLMVKVLAEEALRLGIPIFNQTTGLRLLTDGKGAERHVAGLLAFRGRDCSADNPLGLCVLQSPTVVLAAGGPGELYRDSVFPNGCFGSLGMALEAGIEVANITEAQFGISTRREGFPWNLSGTYVQVIPHIYSVDDTGAERHFLGDYYRTTQEMASNIFRKGYQWPFHATRTLNFESSLVDLAIFRETQAGRRVFMDFNRNPLPVPGDLPFSLARLDGDVSTYLRNAGAGQDLPIDRLRHMNPLAIELYRRYKVDIAADPLEFSVNNQHMNGGVKVDIWGQSSLPGVYAVGEAAGTHGVTRPGGSALNAGQVFGTRVGEHIAASGSAHNAPEGDISRPVAKAVAAVRSLRNKDSTLTQHAVRDTVQARMSDTAGIICTPETVAGARADAARLNTEIRARGMTLSRPSELGRVVQWQQMALVSEAVLTALDHYIANGGGSRGARAICDAAGEALPEARLGPLAAYRFRTEKPEHQAEQIVVRWTGDGFDLATRPNRSFDEDVKAFFERDWPAWLTGGIYTAGAQKPAKG</sequence>
<evidence type="ECO:0000259" key="4">
    <source>
        <dbReference type="Pfam" id="PF00890"/>
    </source>
</evidence>
<dbReference type="InterPro" id="IPR030664">
    <property type="entry name" value="SdhA/FrdA/AprA"/>
</dbReference>
<keyword evidence="6" id="KW-1185">Reference proteome</keyword>
<dbReference type="InterPro" id="IPR036188">
    <property type="entry name" value="FAD/NAD-bd_sf"/>
</dbReference>
<feature type="domain" description="FAD-dependent oxidoreductase 2 FAD-binding" evidence="4">
    <location>
        <begin position="46"/>
        <end position="477"/>
    </location>
</feature>
<dbReference type="PANTHER" id="PTHR11632">
    <property type="entry name" value="SUCCINATE DEHYDROGENASE 2 FLAVOPROTEIN SUBUNIT"/>
    <property type="match status" value="1"/>
</dbReference>
<dbReference type="InterPro" id="IPR003953">
    <property type="entry name" value="FAD-dep_OxRdtase_2_FAD-bd"/>
</dbReference>
<evidence type="ECO:0000313" key="5">
    <source>
        <dbReference type="EMBL" id="MEV8466993.1"/>
    </source>
</evidence>
<accession>A0ABV3L9B6</accession>
<dbReference type="EMBL" id="JBFBVU010000009">
    <property type="protein sequence ID" value="MEV8466993.1"/>
    <property type="molecule type" value="Genomic_DNA"/>
</dbReference>
<dbReference type="PRINTS" id="PR00368">
    <property type="entry name" value="FADPNR"/>
</dbReference>
<organism evidence="5 6">
    <name type="scientific">Meridianimarinicoccus marinus</name>
    <dbReference type="NCBI Taxonomy" id="3231483"/>
    <lineage>
        <taxon>Bacteria</taxon>
        <taxon>Pseudomonadati</taxon>
        <taxon>Pseudomonadota</taxon>
        <taxon>Alphaproteobacteria</taxon>
        <taxon>Rhodobacterales</taxon>
        <taxon>Paracoccaceae</taxon>
        <taxon>Meridianimarinicoccus</taxon>
    </lineage>
</organism>
<reference evidence="5 6" key="1">
    <citation type="submission" date="2024-07" db="EMBL/GenBank/DDBJ databases">
        <authorList>
            <person name="Kang M."/>
        </authorList>
    </citation>
    <scope>NUCLEOTIDE SEQUENCE [LARGE SCALE GENOMIC DNA]</scope>
    <source>
        <strain evidence="5 6">DFM31</strain>
    </source>
</reference>
<keyword evidence="3" id="KW-0560">Oxidoreductase</keyword>
<comment type="caution">
    <text evidence="5">The sequence shown here is derived from an EMBL/GenBank/DDBJ whole genome shotgun (WGS) entry which is preliminary data.</text>
</comment>
<protein>
    <submittedName>
        <fullName evidence="5">FAD-binding protein</fullName>
    </submittedName>
</protein>
<dbReference type="PANTHER" id="PTHR11632:SF51">
    <property type="entry name" value="SUCCINATE DEHYDROGENASE [UBIQUINONE] FLAVOPROTEIN SUBUNIT, MITOCHONDRIAL"/>
    <property type="match status" value="1"/>
</dbReference>
<evidence type="ECO:0000256" key="3">
    <source>
        <dbReference type="ARBA" id="ARBA00023002"/>
    </source>
</evidence>
<proteinExistence type="predicted"/>
<gene>
    <name evidence="5" type="ORF">AB0T83_09400</name>
</gene>